<dbReference type="InterPro" id="IPR019823">
    <property type="entry name" value="Mechanosensitive_channel_CS"/>
</dbReference>
<protein>
    <recommendedName>
        <fullName evidence="10">Large-conductance mechanosensitive channel</fullName>
    </recommendedName>
</protein>
<evidence type="ECO:0000313" key="12">
    <source>
        <dbReference type="Proteomes" id="UP000516404"/>
    </source>
</evidence>
<evidence type="ECO:0000256" key="6">
    <source>
        <dbReference type="ARBA" id="ARBA00022989"/>
    </source>
</evidence>
<comment type="subcellular location">
    <subcellularLocation>
        <location evidence="1 10">Cell membrane</location>
        <topology evidence="1 10">Multi-pass membrane protein</topology>
    </subcellularLocation>
</comment>
<keyword evidence="8 10" id="KW-0472">Membrane</keyword>
<evidence type="ECO:0000256" key="8">
    <source>
        <dbReference type="ARBA" id="ARBA00023136"/>
    </source>
</evidence>
<keyword evidence="12" id="KW-1185">Reference proteome</keyword>
<organism evidence="11 12">
    <name type="scientific">Rothia terrae</name>
    <dbReference type="NCBI Taxonomy" id="396015"/>
    <lineage>
        <taxon>Bacteria</taxon>
        <taxon>Bacillati</taxon>
        <taxon>Actinomycetota</taxon>
        <taxon>Actinomycetes</taxon>
        <taxon>Micrococcales</taxon>
        <taxon>Micrococcaceae</taxon>
        <taxon>Rothia</taxon>
    </lineage>
</organism>
<dbReference type="PROSITE" id="PS01327">
    <property type="entry name" value="MSCL"/>
    <property type="match status" value="1"/>
</dbReference>
<evidence type="ECO:0000256" key="1">
    <source>
        <dbReference type="ARBA" id="ARBA00004651"/>
    </source>
</evidence>
<dbReference type="KEGG" id="rter:IDM49_03450"/>
<evidence type="ECO:0000256" key="7">
    <source>
        <dbReference type="ARBA" id="ARBA00023065"/>
    </source>
</evidence>
<dbReference type="GO" id="GO:0005886">
    <property type="term" value="C:plasma membrane"/>
    <property type="evidence" value="ECO:0007669"/>
    <property type="project" value="UniProtKB-SubCell"/>
</dbReference>
<dbReference type="NCBIfam" id="TIGR00220">
    <property type="entry name" value="mscL"/>
    <property type="match status" value="1"/>
</dbReference>
<evidence type="ECO:0000256" key="4">
    <source>
        <dbReference type="ARBA" id="ARBA00022475"/>
    </source>
</evidence>
<gene>
    <name evidence="10 11" type="primary">mscL</name>
    <name evidence="11" type="ORF">IDM49_03450</name>
</gene>
<comment type="subunit">
    <text evidence="10">Homopentamer.</text>
</comment>
<dbReference type="InterPro" id="IPR001185">
    <property type="entry name" value="MS_channel"/>
</dbReference>
<feature type="transmembrane region" description="Helical" evidence="10">
    <location>
        <begin position="21"/>
        <end position="43"/>
    </location>
</feature>
<feature type="transmembrane region" description="Helical" evidence="10">
    <location>
        <begin position="63"/>
        <end position="88"/>
    </location>
</feature>
<name>A0A7H2BF94_9MICC</name>
<dbReference type="Pfam" id="PF01741">
    <property type="entry name" value="MscL"/>
    <property type="match status" value="1"/>
</dbReference>
<keyword evidence="4 10" id="KW-1003">Cell membrane</keyword>
<dbReference type="EMBL" id="CP061539">
    <property type="protein sequence ID" value="QNV38340.1"/>
    <property type="molecule type" value="Genomic_DNA"/>
</dbReference>
<dbReference type="RefSeq" id="WP_168614922.1">
    <property type="nucleotide sequence ID" value="NZ_BAAAOX010000010.1"/>
</dbReference>
<keyword evidence="5 10" id="KW-0812">Transmembrane</keyword>
<dbReference type="PRINTS" id="PR01264">
    <property type="entry name" value="MECHCHANNEL"/>
</dbReference>
<evidence type="ECO:0000256" key="10">
    <source>
        <dbReference type="HAMAP-Rule" id="MF_00115"/>
    </source>
</evidence>
<sequence>MLSGFKEFITRGNVIDLAVGLIVGTAFTGVVNALVNSILMPAIARVFGSPNFDNWLAFGDIKIGVFITAVINFLLIAAALYFCIVMPINKMNERRNAKLAVEEEVEEEAADVALLKEIRDALVAGK</sequence>
<dbReference type="SUPFAM" id="SSF81330">
    <property type="entry name" value="Gated mechanosensitive channel"/>
    <property type="match status" value="1"/>
</dbReference>
<evidence type="ECO:0000256" key="2">
    <source>
        <dbReference type="ARBA" id="ARBA00007254"/>
    </source>
</evidence>
<keyword evidence="7 10" id="KW-0406">Ion transport</keyword>
<dbReference type="InterPro" id="IPR036019">
    <property type="entry name" value="MscL_channel"/>
</dbReference>
<dbReference type="AlphaFoldDB" id="A0A7H2BF94"/>
<keyword evidence="3 10" id="KW-0813">Transport</keyword>
<dbReference type="Proteomes" id="UP000516404">
    <property type="component" value="Chromosome"/>
</dbReference>
<dbReference type="GO" id="GO:0008381">
    <property type="term" value="F:mechanosensitive monoatomic ion channel activity"/>
    <property type="evidence" value="ECO:0007669"/>
    <property type="project" value="UniProtKB-UniRule"/>
</dbReference>
<accession>A0A7H2BF94</accession>
<keyword evidence="6 10" id="KW-1133">Transmembrane helix</keyword>
<dbReference type="HAMAP" id="MF_00115">
    <property type="entry name" value="MscL"/>
    <property type="match status" value="1"/>
</dbReference>
<evidence type="ECO:0000256" key="5">
    <source>
        <dbReference type="ARBA" id="ARBA00022692"/>
    </source>
</evidence>
<comment type="function">
    <text evidence="10">Channel that opens in response to stretch forces in the membrane lipid bilayer. May participate in the regulation of osmotic pressure changes within the cell.</text>
</comment>
<reference evidence="11 12" key="1">
    <citation type="submission" date="2020-09" db="EMBL/GenBank/DDBJ databases">
        <title>Investigation of environmental microbes.</title>
        <authorList>
            <person name="Ou Y."/>
            <person name="Kang Q."/>
        </authorList>
    </citation>
    <scope>NUCLEOTIDE SEQUENCE [LARGE SCALE GENOMIC DNA]</scope>
    <source>
        <strain evidence="11 12">KJZ-14</strain>
    </source>
</reference>
<dbReference type="Gene3D" id="1.10.1200.120">
    <property type="entry name" value="Large-conductance mechanosensitive channel, MscL, domain 1"/>
    <property type="match status" value="1"/>
</dbReference>
<dbReference type="InterPro" id="IPR037673">
    <property type="entry name" value="MSC/AndL"/>
</dbReference>
<dbReference type="PANTHER" id="PTHR30266:SF2">
    <property type="entry name" value="LARGE-CONDUCTANCE MECHANOSENSITIVE CHANNEL"/>
    <property type="match status" value="1"/>
</dbReference>
<evidence type="ECO:0000256" key="9">
    <source>
        <dbReference type="ARBA" id="ARBA00023303"/>
    </source>
</evidence>
<evidence type="ECO:0000256" key="3">
    <source>
        <dbReference type="ARBA" id="ARBA00022448"/>
    </source>
</evidence>
<evidence type="ECO:0000313" key="11">
    <source>
        <dbReference type="EMBL" id="QNV38340.1"/>
    </source>
</evidence>
<dbReference type="GeneID" id="96623281"/>
<dbReference type="PANTHER" id="PTHR30266">
    <property type="entry name" value="MECHANOSENSITIVE CHANNEL MSCL"/>
    <property type="match status" value="1"/>
</dbReference>
<keyword evidence="9 10" id="KW-0407">Ion channel</keyword>
<proteinExistence type="inferred from homology"/>
<comment type="similarity">
    <text evidence="2 10">Belongs to the MscL family.</text>
</comment>